<comment type="similarity">
    <text evidence="2">Belongs to the glycosyltransferase 2 family.</text>
</comment>
<organism evidence="5 6">
    <name type="scientific">Leifsonia poae</name>
    <dbReference type="NCBI Taxonomy" id="110933"/>
    <lineage>
        <taxon>Bacteria</taxon>
        <taxon>Bacillati</taxon>
        <taxon>Actinomycetota</taxon>
        <taxon>Actinomycetes</taxon>
        <taxon>Micrococcales</taxon>
        <taxon>Microbacteriaceae</taxon>
        <taxon>Leifsonia</taxon>
    </lineage>
</organism>
<evidence type="ECO:0000256" key="2">
    <source>
        <dbReference type="ARBA" id="ARBA00006739"/>
    </source>
</evidence>
<dbReference type="Pfam" id="PF13641">
    <property type="entry name" value="Glyco_tranf_2_3"/>
    <property type="match status" value="1"/>
</dbReference>
<dbReference type="Gene3D" id="3.90.550.10">
    <property type="entry name" value="Spore Coat Polysaccharide Biosynthesis Protein SpsA, Chain A"/>
    <property type="match status" value="1"/>
</dbReference>
<sequence length="463" mass="50798">MTHPVTIVVPVYGDLESLTTCVSSLIANVDQSVHRVLLVNDSGPEADAIETALRRQIDGQPAFRYERNPSNLGFVGNCNRAVLELDDTDNDILLLNSDTLTTPGFVEVLSTVLHSSDENGAVCPRSNNATVASLPFALRDPSVGRPMERTAAVHAALAPLLPSHTYSPVAMGFCILIKRELIRRFGLFDETFAPGYGEENDFCLRIGRHGYRSMIAHGAVVYHLGGRSFQGARREALRSAHEKIIVSRYPEYTEAVQRYIYIDRDPVDVFADALVPGDEVARVLIPVVGDGHGHATADETALLRAAGRWSGPVRVTAVAPAAMLRGLARAHPSLAWRRDDHVSGVWDLALLPGTEPDARRRALLNRTCLRWAAVGTTAVEHLTARFDEAPDEAAVVLLSRCDVDLEALRRRWALETSRPDYLADAGSPREPLMRRALRRAERIAPRPVGWSKAVVRQILGRTG</sequence>
<evidence type="ECO:0000256" key="4">
    <source>
        <dbReference type="ARBA" id="ARBA00022679"/>
    </source>
</evidence>
<dbReference type="GO" id="GO:0016757">
    <property type="term" value="F:glycosyltransferase activity"/>
    <property type="evidence" value="ECO:0007669"/>
    <property type="project" value="UniProtKB-KW"/>
</dbReference>
<keyword evidence="6" id="KW-1185">Reference proteome</keyword>
<keyword evidence="4" id="KW-0808">Transferase</keyword>
<evidence type="ECO:0000256" key="1">
    <source>
        <dbReference type="ARBA" id="ARBA00004776"/>
    </source>
</evidence>
<dbReference type="PANTHER" id="PTHR43179:SF12">
    <property type="entry name" value="GALACTOFURANOSYLTRANSFERASE GLFT2"/>
    <property type="match status" value="1"/>
</dbReference>
<reference evidence="5" key="1">
    <citation type="journal article" date="2014" name="Int. J. Syst. Evol. Microbiol.">
        <title>Complete genome sequence of Corynebacterium casei LMG S-19264T (=DSM 44701T), isolated from a smear-ripened cheese.</title>
        <authorList>
            <consortium name="US DOE Joint Genome Institute (JGI-PGF)"/>
            <person name="Walter F."/>
            <person name="Albersmeier A."/>
            <person name="Kalinowski J."/>
            <person name="Ruckert C."/>
        </authorList>
    </citation>
    <scope>NUCLEOTIDE SEQUENCE</scope>
    <source>
        <strain evidence="5">VKM Ac-1401</strain>
    </source>
</reference>
<dbReference type="RefSeq" id="WP_271175643.1">
    <property type="nucleotide sequence ID" value="NZ_BAAAJO010000001.1"/>
</dbReference>
<name>A0A9W6LYV4_9MICO</name>
<dbReference type="EMBL" id="BSEN01000001">
    <property type="protein sequence ID" value="GLJ74969.1"/>
    <property type="molecule type" value="Genomic_DNA"/>
</dbReference>
<dbReference type="Proteomes" id="UP001142372">
    <property type="component" value="Unassembled WGS sequence"/>
</dbReference>
<dbReference type="SUPFAM" id="SSF53448">
    <property type="entry name" value="Nucleotide-diphospho-sugar transferases"/>
    <property type="match status" value="1"/>
</dbReference>
<accession>A0A9W6LYV4</accession>
<gene>
    <name evidence="5" type="ORF">GCM10017584_05420</name>
</gene>
<evidence type="ECO:0008006" key="7">
    <source>
        <dbReference type="Google" id="ProtNLM"/>
    </source>
</evidence>
<comment type="pathway">
    <text evidence="1">Cell wall biogenesis; cell wall polysaccharide biosynthesis.</text>
</comment>
<proteinExistence type="inferred from homology"/>
<dbReference type="AlphaFoldDB" id="A0A9W6LYV4"/>
<keyword evidence="3" id="KW-0328">Glycosyltransferase</keyword>
<dbReference type="PANTHER" id="PTHR43179">
    <property type="entry name" value="RHAMNOSYLTRANSFERASE WBBL"/>
    <property type="match status" value="1"/>
</dbReference>
<comment type="caution">
    <text evidence="5">The sequence shown here is derived from an EMBL/GenBank/DDBJ whole genome shotgun (WGS) entry which is preliminary data.</text>
</comment>
<dbReference type="InterPro" id="IPR029044">
    <property type="entry name" value="Nucleotide-diphossugar_trans"/>
</dbReference>
<evidence type="ECO:0000313" key="6">
    <source>
        <dbReference type="Proteomes" id="UP001142372"/>
    </source>
</evidence>
<protein>
    <recommendedName>
        <fullName evidence="7">Glycosyltransferase 2-like domain-containing protein</fullName>
    </recommendedName>
</protein>
<evidence type="ECO:0000313" key="5">
    <source>
        <dbReference type="EMBL" id="GLJ74969.1"/>
    </source>
</evidence>
<evidence type="ECO:0000256" key="3">
    <source>
        <dbReference type="ARBA" id="ARBA00022676"/>
    </source>
</evidence>
<reference evidence="5" key="2">
    <citation type="submission" date="2023-01" db="EMBL/GenBank/DDBJ databases">
        <authorList>
            <person name="Sun Q."/>
            <person name="Evtushenko L."/>
        </authorList>
    </citation>
    <scope>NUCLEOTIDE SEQUENCE</scope>
    <source>
        <strain evidence="5">VKM Ac-1401</strain>
    </source>
</reference>